<sequence length="111" mass="12424">MLIKNRHIMPTPSAVSTTPLHPDKLTHTSRIITMRLYRLLIKGRQYTKLVPTARFGPPSSNLAGIHPTEEIGLSGLPYCMGCYLKGLVKLFFLEYPRSEAKMNSLFSFGSA</sequence>
<keyword evidence="2" id="KW-1185">Reference proteome</keyword>
<organism evidence="1 2">
    <name type="scientific">Solanum bulbocastanum</name>
    <name type="common">Wild potato</name>
    <dbReference type="NCBI Taxonomy" id="147425"/>
    <lineage>
        <taxon>Eukaryota</taxon>
        <taxon>Viridiplantae</taxon>
        <taxon>Streptophyta</taxon>
        <taxon>Embryophyta</taxon>
        <taxon>Tracheophyta</taxon>
        <taxon>Spermatophyta</taxon>
        <taxon>Magnoliopsida</taxon>
        <taxon>eudicotyledons</taxon>
        <taxon>Gunneridae</taxon>
        <taxon>Pentapetalae</taxon>
        <taxon>asterids</taxon>
        <taxon>lamiids</taxon>
        <taxon>Solanales</taxon>
        <taxon>Solanaceae</taxon>
        <taxon>Solanoideae</taxon>
        <taxon>Solaneae</taxon>
        <taxon>Solanum</taxon>
    </lineage>
</organism>
<name>A0AAN8YDZ2_SOLBU</name>
<proteinExistence type="predicted"/>
<evidence type="ECO:0000313" key="1">
    <source>
        <dbReference type="EMBL" id="KAK6789609.1"/>
    </source>
</evidence>
<evidence type="ECO:0000313" key="2">
    <source>
        <dbReference type="Proteomes" id="UP001371456"/>
    </source>
</evidence>
<dbReference type="Proteomes" id="UP001371456">
    <property type="component" value="Unassembled WGS sequence"/>
</dbReference>
<protein>
    <submittedName>
        <fullName evidence="1">Uncharacterized protein</fullName>
    </submittedName>
</protein>
<reference evidence="1 2" key="1">
    <citation type="submission" date="2024-02" db="EMBL/GenBank/DDBJ databases">
        <title>de novo genome assembly of Solanum bulbocastanum strain 11H21.</title>
        <authorList>
            <person name="Hosaka A.J."/>
        </authorList>
    </citation>
    <scope>NUCLEOTIDE SEQUENCE [LARGE SCALE GENOMIC DNA]</scope>
    <source>
        <tissue evidence="1">Young leaves</tissue>
    </source>
</reference>
<gene>
    <name evidence="1" type="ORF">RDI58_013409</name>
</gene>
<dbReference type="EMBL" id="JBANQN010000005">
    <property type="protein sequence ID" value="KAK6789609.1"/>
    <property type="molecule type" value="Genomic_DNA"/>
</dbReference>
<accession>A0AAN8YDZ2</accession>
<dbReference type="AlphaFoldDB" id="A0AAN8YDZ2"/>
<comment type="caution">
    <text evidence="1">The sequence shown here is derived from an EMBL/GenBank/DDBJ whole genome shotgun (WGS) entry which is preliminary data.</text>
</comment>